<evidence type="ECO:0000256" key="3">
    <source>
        <dbReference type="ARBA" id="ARBA00020653"/>
    </source>
</evidence>
<keyword evidence="6" id="KW-0456">Lyase</keyword>
<dbReference type="Pfam" id="PF00425">
    <property type="entry name" value="Chorismate_bind"/>
    <property type="match status" value="1"/>
</dbReference>
<comment type="function">
    <text evidence="7">Part of a heterotetrameric complex that catalyzes the two-step biosynthesis of anthranilate, an intermediate in the biosynthesis of L-tryptophan. In the first step, the glutamine-binding beta subunit (TrpG) of anthranilate synthase (AS) provides the glutamine amidotransferase activity which generates ammonia as a substrate that, along with chorismate, is used in the second step, catalyzed by the large alpha subunit of AS (TrpE) to produce anthranilate. In the absence of TrpG, TrpE can synthesize anthranilate directly from chorismate and high concentrations of ammonia.</text>
</comment>
<dbReference type="SUPFAM" id="SSF56322">
    <property type="entry name" value="ADC synthase"/>
    <property type="match status" value="1"/>
</dbReference>
<dbReference type="Pfam" id="PF04715">
    <property type="entry name" value="Anth_synt_I_N"/>
    <property type="match status" value="1"/>
</dbReference>
<dbReference type="RefSeq" id="WP_066547170.1">
    <property type="nucleotide sequence ID" value="NZ_MASJ01000038.1"/>
</dbReference>
<feature type="domain" description="Anthranilate synthase component I N-terminal" evidence="10">
    <location>
        <begin position="16"/>
        <end position="140"/>
    </location>
</feature>
<sequence>MTKQRSRTTIHTLNGDSLTPILIFRRLQGSHKFLLESSAKNESSGRYSFIGCNPRKTYIGKEELLQEYVTATQKSYTHEGHLHVLLKRLMPRISNVTDFPFSGGAVGYIRAKGPHALPQVNFNIYEMIIVFDHLTDTVTLIHTNIDAEANTPNLVALADEIAHGTPQHFDDFTLHTEHEQQATFSGHPFSAYRHFRKTNGEAYMYYVEFQDHTCIGTAPESFIHVQADHIRAHIISGSVEKSKHYQENAVLINDLRKQQNIMQPHQEALTARAEQLKHVSTPGSIDIIKDTAALHSRRNIHVHGVIEATLSPVLHPIDALTACVPETTDTPLGNATLGYIGFNGQLDFTTTQEAFLFTAQTVTTSASLTQLLPQQEVFV</sequence>
<dbReference type="Proteomes" id="UP000093199">
    <property type="component" value="Unassembled WGS sequence"/>
</dbReference>
<comment type="subunit">
    <text evidence="2">Heterotetramer consisting of two non-identical subunits: a beta subunit (TrpG) and a large alpha subunit (TrpE).</text>
</comment>
<comment type="cofactor">
    <cofactor evidence="1">
        <name>Mg(2+)</name>
        <dbReference type="ChEBI" id="CHEBI:18420"/>
    </cofactor>
</comment>
<dbReference type="AlphaFoldDB" id="A0A1C0Y899"/>
<evidence type="ECO:0000256" key="6">
    <source>
        <dbReference type="ARBA" id="ARBA00023239"/>
    </source>
</evidence>
<dbReference type="InterPro" id="IPR006805">
    <property type="entry name" value="Anth_synth_I_N"/>
</dbReference>
<evidence type="ECO:0000313" key="12">
    <source>
        <dbReference type="Proteomes" id="UP000093199"/>
    </source>
</evidence>
<keyword evidence="12" id="KW-1185">Reference proteome</keyword>
<dbReference type="InterPro" id="IPR015890">
    <property type="entry name" value="Chorismate_C"/>
</dbReference>
<evidence type="ECO:0000256" key="2">
    <source>
        <dbReference type="ARBA" id="ARBA00011575"/>
    </source>
</evidence>
<evidence type="ECO:0000313" key="11">
    <source>
        <dbReference type="EMBL" id="OCS83389.1"/>
    </source>
</evidence>
<name>A0A1C0Y899_9BACL</name>
<evidence type="ECO:0000256" key="4">
    <source>
        <dbReference type="ARBA" id="ARBA00022723"/>
    </source>
</evidence>
<dbReference type="InterPro" id="IPR019999">
    <property type="entry name" value="Anth_synth_I-like"/>
</dbReference>
<dbReference type="PANTHER" id="PTHR11236">
    <property type="entry name" value="AMINOBENZOATE/ANTHRANILATE SYNTHASE"/>
    <property type="match status" value="1"/>
</dbReference>
<dbReference type="GO" id="GO:0000162">
    <property type="term" value="P:L-tryptophan biosynthetic process"/>
    <property type="evidence" value="ECO:0007669"/>
    <property type="project" value="TreeGrafter"/>
</dbReference>
<accession>A0A1C0Y899</accession>
<comment type="caution">
    <text evidence="11">The sequence shown here is derived from an EMBL/GenBank/DDBJ whole genome shotgun (WGS) entry which is preliminary data.</text>
</comment>
<evidence type="ECO:0000256" key="5">
    <source>
        <dbReference type="ARBA" id="ARBA00022842"/>
    </source>
</evidence>
<evidence type="ECO:0000259" key="9">
    <source>
        <dbReference type="Pfam" id="PF00425"/>
    </source>
</evidence>
<reference evidence="11 12" key="1">
    <citation type="submission" date="2016-07" db="EMBL/GenBank/DDBJ databases">
        <title>Caryophanon tenue genome sequencing.</title>
        <authorList>
            <person name="Verma A."/>
            <person name="Pal Y."/>
            <person name="Krishnamurthi S."/>
        </authorList>
    </citation>
    <scope>NUCLEOTIDE SEQUENCE [LARGE SCALE GENOMIC DNA]</scope>
    <source>
        <strain evidence="11 12">DSM 14152</strain>
    </source>
</reference>
<proteinExistence type="predicted"/>
<dbReference type="GO" id="GO:0004049">
    <property type="term" value="F:anthranilate synthase activity"/>
    <property type="evidence" value="ECO:0007669"/>
    <property type="project" value="UniProtKB-EC"/>
</dbReference>
<dbReference type="PANTHER" id="PTHR11236:SF48">
    <property type="entry name" value="ISOCHORISMATE SYNTHASE MENF"/>
    <property type="match status" value="1"/>
</dbReference>
<keyword evidence="5" id="KW-0460">Magnesium</keyword>
<evidence type="ECO:0000256" key="7">
    <source>
        <dbReference type="ARBA" id="ARBA00025634"/>
    </source>
</evidence>
<organism evidence="11 12">
    <name type="scientific">Caryophanon tenue</name>
    <dbReference type="NCBI Taxonomy" id="33978"/>
    <lineage>
        <taxon>Bacteria</taxon>
        <taxon>Bacillati</taxon>
        <taxon>Bacillota</taxon>
        <taxon>Bacilli</taxon>
        <taxon>Bacillales</taxon>
        <taxon>Caryophanaceae</taxon>
        <taxon>Caryophanon</taxon>
    </lineage>
</organism>
<gene>
    <name evidence="11" type="ORF">A6M13_05030</name>
</gene>
<dbReference type="InterPro" id="IPR005801">
    <property type="entry name" value="ADC_synthase"/>
</dbReference>
<dbReference type="GO" id="GO:0046872">
    <property type="term" value="F:metal ion binding"/>
    <property type="evidence" value="ECO:0007669"/>
    <property type="project" value="UniProtKB-KW"/>
</dbReference>
<evidence type="ECO:0000256" key="8">
    <source>
        <dbReference type="ARBA" id="ARBA00047683"/>
    </source>
</evidence>
<protein>
    <recommendedName>
        <fullName evidence="3">Anthranilate synthase component 1</fullName>
    </recommendedName>
</protein>
<comment type="catalytic activity">
    <reaction evidence="8">
        <text>chorismate + L-glutamine = anthranilate + pyruvate + L-glutamate + H(+)</text>
        <dbReference type="Rhea" id="RHEA:21732"/>
        <dbReference type="ChEBI" id="CHEBI:15361"/>
        <dbReference type="ChEBI" id="CHEBI:15378"/>
        <dbReference type="ChEBI" id="CHEBI:16567"/>
        <dbReference type="ChEBI" id="CHEBI:29748"/>
        <dbReference type="ChEBI" id="CHEBI:29985"/>
        <dbReference type="ChEBI" id="CHEBI:58359"/>
        <dbReference type="EC" id="4.1.3.27"/>
    </reaction>
</comment>
<dbReference type="EMBL" id="MASJ01000038">
    <property type="protein sequence ID" value="OCS83389.1"/>
    <property type="molecule type" value="Genomic_DNA"/>
</dbReference>
<dbReference type="STRING" id="33978.A6M13_05030"/>
<evidence type="ECO:0000256" key="1">
    <source>
        <dbReference type="ARBA" id="ARBA00001946"/>
    </source>
</evidence>
<dbReference type="Gene3D" id="3.60.120.10">
    <property type="entry name" value="Anthranilate synthase"/>
    <property type="match status" value="2"/>
</dbReference>
<evidence type="ECO:0000259" key="10">
    <source>
        <dbReference type="Pfam" id="PF04715"/>
    </source>
</evidence>
<keyword evidence="4" id="KW-0479">Metal-binding</keyword>
<feature type="domain" description="Chorismate-utilising enzyme C-terminal" evidence="9">
    <location>
        <begin position="177"/>
        <end position="328"/>
    </location>
</feature>